<dbReference type="InterPro" id="IPR052512">
    <property type="entry name" value="4CMD/NDH-1_regulator"/>
</dbReference>
<dbReference type="InterPro" id="IPR003779">
    <property type="entry name" value="CMD-like"/>
</dbReference>
<evidence type="ECO:0000259" key="1">
    <source>
        <dbReference type="Pfam" id="PF02627"/>
    </source>
</evidence>
<dbReference type="Proteomes" id="UP000693892">
    <property type="component" value="Unassembled WGS sequence"/>
</dbReference>
<dbReference type="PANTHER" id="PTHR33570:SF2">
    <property type="entry name" value="CARBOXYMUCONOLACTONE DECARBOXYLASE-LIKE DOMAIN-CONTAINING PROTEIN"/>
    <property type="match status" value="1"/>
</dbReference>
<accession>A0A916NMK6</accession>
<proteinExistence type="predicted"/>
<dbReference type="Pfam" id="PF02627">
    <property type="entry name" value="CMD"/>
    <property type="match status" value="1"/>
</dbReference>
<feature type="domain" description="Carboxymuconolactone decarboxylase-like" evidence="1">
    <location>
        <begin position="42"/>
        <end position="122"/>
    </location>
</feature>
<evidence type="ECO:0000313" key="2">
    <source>
        <dbReference type="EMBL" id="CAG7606296.1"/>
    </source>
</evidence>
<dbReference type="RefSeq" id="WP_218114534.1">
    <property type="nucleotide sequence ID" value="NZ_CAJVAP010000008.1"/>
</dbReference>
<name>A0A916NMK6_9MICO</name>
<keyword evidence="3" id="KW-1185">Reference proteome</keyword>
<organism evidence="2 3">
    <name type="scientific">Leucobacter soli</name>
    <dbReference type="NCBI Taxonomy" id="2812850"/>
    <lineage>
        <taxon>Bacteria</taxon>
        <taxon>Bacillati</taxon>
        <taxon>Actinomycetota</taxon>
        <taxon>Actinomycetes</taxon>
        <taxon>Micrococcales</taxon>
        <taxon>Microbacteriaceae</taxon>
        <taxon>Leucobacter</taxon>
    </lineage>
</organism>
<dbReference type="PANTHER" id="PTHR33570">
    <property type="entry name" value="4-CARBOXYMUCONOLACTONE DECARBOXYLASE FAMILY PROTEIN"/>
    <property type="match status" value="1"/>
</dbReference>
<sequence length="137" mass="15251">MSTTEPNSESLFERGMQVRRRVLGDEYVDAAMAETDPLTTAFQPFMTSYCWGEIWTDDTLPPRERSLIVLSITAALGRMGEFEIHTRGALRNGVTPDELLAVLKQITVYAGVPAGVSGLKIMRRIIAEFEADPTRTE</sequence>
<protein>
    <recommendedName>
        <fullName evidence="1">Carboxymuconolactone decarboxylase-like domain-containing protein</fullName>
    </recommendedName>
</protein>
<gene>
    <name evidence="2" type="ORF">LEUCIP111803_00910</name>
</gene>
<comment type="caution">
    <text evidence="2">The sequence shown here is derived from an EMBL/GenBank/DDBJ whole genome shotgun (WGS) entry which is preliminary data.</text>
</comment>
<dbReference type="EMBL" id="CAJVAP010000008">
    <property type="protein sequence ID" value="CAG7606296.1"/>
    <property type="molecule type" value="Genomic_DNA"/>
</dbReference>
<evidence type="ECO:0000313" key="3">
    <source>
        <dbReference type="Proteomes" id="UP000693892"/>
    </source>
</evidence>
<dbReference type="GO" id="GO:0051920">
    <property type="term" value="F:peroxiredoxin activity"/>
    <property type="evidence" value="ECO:0007669"/>
    <property type="project" value="InterPro"/>
</dbReference>
<dbReference type="AlphaFoldDB" id="A0A916NMK6"/>
<reference evidence="2" key="1">
    <citation type="submission" date="2021-06" db="EMBL/GenBank/DDBJ databases">
        <authorList>
            <person name="Criscuolo A."/>
        </authorList>
    </citation>
    <scope>NUCLEOTIDE SEQUENCE</scope>
    <source>
        <strain evidence="2">CIP111803</strain>
    </source>
</reference>